<feature type="domain" description="SHOCT" evidence="3">
    <location>
        <begin position="180"/>
        <end position="207"/>
    </location>
</feature>
<dbReference type="Pfam" id="PF09851">
    <property type="entry name" value="SHOCT"/>
    <property type="match status" value="1"/>
</dbReference>
<dbReference type="Pfam" id="PF03703">
    <property type="entry name" value="bPH_2"/>
    <property type="match status" value="1"/>
</dbReference>
<dbReference type="InterPro" id="IPR018649">
    <property type="entry name" value="SHOCT"/>
</dbReference>
<sequence>MPFSQDNLHREEKIVLDLHPHWIMLAKGVVILVAAILFGGFVKFGLILTGTLNDFASGMAALFVIGALLYFLQRWIAWISTNFVVTTDRCIYREGIIAKKGVEIPLDRINTVFFSQGIIDRMVGAGTLTIESAGEHGEQVFEDVRNPIAVQQELYQQIEDNENRKFDRGRSPATQLSVADEIAKLASLRDDGHITHAEFESQKAALLGQQPPPVV</sequence>
<dbReference type="PANTHER" id="PTHR37938:SF1">
    <property type="entry name" value="BLL0215 PROTEIN"/>
    <property type="match status" value="1"/>
</dbReference>
<feature type="transmembrane region" description="Helical" evidence="1">
    <location>
        <begin position="55"/>
        <end position="72"/>
    </location>
</feature>
<feature type="domain" description="YdbS-like PH" evidence="2">
    <location>
        <begin position="78"/>
        <end position="147"/>
    </location>
</feature>
<keyword evidence="1" id="KW-0812">Transmembrane</keyword>
<accession>A0A6J7P8Z8</accession>
<dbReference type="InterPro" id="IPR005182">
    <property type="entry name" value="YdbS-like_PH"/>
</dbReference>
<feature type="transmembrane region" description="Helical" evidence="1">
    <location>
        <begin position="29"/>
        <end position="49"/>
    </location>
</feature>
<name>A0A6J7P8Z8_9ZZZZ</name>
<dbReference type="PANTHER" id="PTHR37938">
    <property type="entry name" value="BLL0215 PROTEIN"/>
    <property type="match status" value="1"/>
</dbReference>
<evidence type="ECO:0000256" key="1">
    <source>
        <dbReference type="SAM" id="Phobius"/>
    </source>
</evidence>
<evidence type="ECO:0000259" key="2">
    <source>
        <dbReference type="Pfam" id="PF03703"/>
    </source>
</evidence>
<proteinExistence type="predicted"/>
<dbReference type="AlphaFoldDB" id="A0A6J7P8Z8"/>
<reference evidence="4" key="1">
    <citation type="submission" date="2020-05" db="EMBL/GenBank/DDBJ databases">
        <authorList>
            <person name="Chiriac C."/>
            <person name="Salcher M."/>
            <person name="Ghai R."/>
            <person name="Kavagutti S V."/>
        </authorList>
    </citation>
    <scope>NUCLEOTIDE SEQUENCE</scope>
</reference>
<dbReference type="EMBL" id="CAFBOG010000288">
    <property type="protein sequence ID" value="CAB4999789.1"/>
    <property type="molecule type" value="Genomic_DNA"/>
</dbReference>
<protein>
    <submittedName>
        <fullName evidence="4">Unannotated protein</fullName>
    </submittedName>
</protein>
<keyword evidence="1" id="KW-0472">Membrane</keyword>
<keyword evidence="1" id="KW-1133">Transmembrane helix</keyword>
<gene>
    <name evidence="4" type="ORF">UFOPK3914_02066</name>
</gene>
<organism evidence="4">
    <name type="scientific">freshwater metagenome</name>
    <dbReference type="NCBI Taxonomy" id="449393"/>
    <lineage>
        <taxon>unclassified sequences</taxon>
        <taxon>metagenomes</taxon>
        <taxon>ecological metagenomes</taxon>
    </lineage>
</organism>
<evidence type="ECO:0000259" key="3">
    <source>
        <dbReference type="Pfam" id="PF09851"/>
    </source>
</evidence>
<evidence type="ECO:0000313" key="4">
    <source>
        <dbReference type="EMBL" id="CAB4999789.1"/>
    </source>
</evidence>